<dbReference type="Proteomes" id="UP000094795">
    <property type="component" value="Unassembled WGS sequence"/>
</dbReference>
<proteinExistence type="inferred from homology"/>
<comment type="caution">
    <text evidence="3">The sequence shown here is derived from an EMBL/GenBank/DDBJ whole genome shotgun (WGS) entry which is preliminary data.</text>
</comment>
<keyword evidence="4" id="KW-1185">Reference proteome</keyword>
<dbReference type="STRING" id="1480615.AWJ14_03970"/>
<keyword evidence="2 3" id="KW-0808">Transferase</keyword>
<dbReference type="PANTHER" id="PTHR13707">
    <property type="entry name" value="KETOACID-COENZYME A TRANSFERASE"/>
    <property type="match status" value="1"/>
</dbReference>
<dbReference type="AlphaFoldDB" id="A0A1C1YWV1"/>
<dbReference type="InterPro" id="IPR004165">
    <property type="entry name" value="CoA_trans_fam_I"/>
</dbReference>
<comment type="similarity">
    <text evidence="1">Belongs to the 3-oxoacid CoA-transferase subunit B family.</text>
</comment>
<evidence type="ECO:0000256" key="2">
    <source>
        <dbReference type="ARBA" id="ARBA00022679"/>
    </source>
</evidence>
<dbReference type="OrthoDB" id="9778604at2"/>
<dbReference type="NCBIfam" id="TIGR02428">
    <property type="entry name" value="pcaJ_scoB_fam"/>
    <property type="match status" value="1"/>
</dbReference>
<sequence length="210" mass="21788">MLARAARDILPGMTVNLGIGLPTQVMAHVAPDCPVCLHSENGIAGVGGLTAPGREDRNLIDAGGGYILCAAGGSFFDSAVSFALVRGGRLDLTLLGAFEIAANGDLANWIIPGKFAAGVGGAIELAQKARRVGVLTTHTDKHGNPKILERCTLPLTARGCVDRIYTDMAVCDVRPDGLHLVELAEGVELAELRFATGAPLIVADGPIPRF</sequence>
<dbReference type="SMART" id="SM00882">
    <property type="entry name" value="CoA_trans"/>
    <property type="match status" value="1"/>
</dbReference>
<gene>
    <name evidence="3" type="ORF">AWJ14_03970</name>
</gene>
<protein>
    <submittedName>
        <fullName evidence="3">CoA-transferase</fullName>
    </submittedName>
</protein>
<evidence type="ECO:0000256" key="1">
    <source>
        <dbReference type="ARBA" id="ARBA00007047"/>
    </source>
</evidence>
<evidence type="ECO:0000313" key="3">
    <source>
        <dbReference type="EMBL" id="OCW57955.1"/>
    </source>
</evidence>
<dbReference type="GO" id="GO:0008410">
    <property type="term" value="F:CoA-transferase activity"/>
    <property type="evidence" value="ECO:0007669"/>
    <property type="project" value="InterPro"/>
</dbReference>
<dbReference type="Gene3D" id="3.40.1080.10">
    <property type="entry name" value="Glutaconate Coenzyme A-transferase"/>
    <property type="match status" value="1"/>
</dbReference>
<evidence type="ECO:0000313" key="4">
    <source>
        <dbReference type="Proteomes" id="UP000094795"/>
    </source>
</evidence>
<dbReference type="Pfam" id="PF01144">
    <property type="entry name" value="CoA_trans"/>
    <property type="match status" value="1"/>
</dbReference>
<dbReference type="PANTHER" id="PTHR13707:SF57">
    <property type="entry name" value="SUCCINYL-COA:3-KETOACID COENZYME A TRANSFERASE SUBUNIT B-RELATED"/>
    <property type="match status" value="1"/>
</dbReference>
<reference evidence="3 4" key="1">
    <citation type="submission" date="2015-12" db="EMBL/GenBank/DDBJ databases">
        <authorList>
            <person name="Shamseldin A."/>
            <person name="Moawad H."/>
            <person name="Abd El-Rahim W.M."/>
            <person name="Sadowsky M.J."/>
        </authorList>
    </citation>
    <scope>NUCLEOTIDE SEQUENCE [LARGE SCALE GENOMIC DNA]</scope>
    <source>
        <strain evidence="3 4">JC234</strain>
    </source>
</reference>
<name>A0A1C1YWV1_9HYPH</name>
<organism evidence="3 4">
    <name type="scientific">Hoeflea olei</name>
    <dbReference type="NCBI Taxonomy" id="1480615"/>
    <lineage>
        <taxon>Bacteria</taxon>
        <taxon>Pseudomonadati</taxon>
        <taxon>Pseudomonadota</taxon>
        <taxon>Alphaproteobacteria</taxon>
        <taxon>Hyphomicrobiales</taxon>
        <taxon>Rhizobiaceae</taxon>
        <taxon>Hoeflea</taxon>
    </lineage>
</organism>
<dbReference type="EMBL" id="LQZT01000012">
    <property type="protein sequence ID" value="OCW57955.1"/>
    <property type="molecule type" value="Genomic_DNA"/>
</dbReference>
<dbReference type="SUPFAM" id="SSF100950">
    <property type="entry name" value="NagB/RpiA/CoA transferase-like"/>
    <property type="match status" value="1"/>
</dbReference>
<accession>A0A1C1YWV1</accession>
<dbReference type="InterPro" id="IPR012791">
    <property type="entry name" value="3-oxoacid_CoA-transf_B"/>
</dbReference>
<dbReference type="InterPro" id="IPR037171">
    <property type="entry name" value="NagB/RpiA_transferase-like"/>
</dbReference>